<name>A0A368PYP5_SETIT</name>
<dbReference type="OrthoDB" id="679070at2759"/>
<dbReference type="EMBL" id="CM003529">
    <property type="protein sequence ID" value="RCV10654.1"/>
    <property type="molecule type" value="Genomic_DNA"/>
</dbReference>
<reference evidence="3" key="1">
    <citation type="journal article" date="2012" name="Nat. Biotechnol.">
        <title>Reference genome sequence of the model plant Setaria.</title>
        <authorList>
            <person name="Bennetzen J.L."/>
            <person name="Schmutz J."/>
            <person name="Wang H."/>
            <person name="Percifield R."/>
            <person name="Hawkins J."/>
            <person name="Pontaroli A.C."/>
            <person name="Estep M."/>
            <person name="Feng L."/>
            <person name="Vaughn J.N."/>
            <person name="Grimwood J."/>
            <person name="Jenkins J."/>
            <person name="Barry K."/>
            <person name="Lindquist E."/>
            <person name="Hellsten U."/>
            <person name="Deshpande S."/>
            <person name="Wang X."/>
            <person name="Wu X."/>
            <person name="Mitros T."/>
            <person name="Triplett J."/>
            <person name="Yang X."/>
            <person name="Ye C.Y."/>
            <person name="Mauro-Herrera M."/>
            <person name="Wang L."/>
            <person name="Li P."/>
            <person name="Sharma M."/>
            <person name="Sharma R."/>
            <person name="Ronald P.C."/>
            <person name="Panaud O."/>
            <person name="Kellogg E.A."/>
            <person name="Brutnell T.P."/>
            <person name="Doust A.N."/>
            <person name="Tuskan G.A."/>
            <person name="Rokhsar D."/>
            <person name="Devos K.M."/>
        </authorList>
    </citation>
    <scope>NUCLEOTIDE SEQUENCE [LARGE SCALE GENOMIC DNA]</scope>
    <source>
        <strain evidence="3">Yugu1</strain>
    </source>
</reference>
<dbReference type="STRING" id="4555.A0A368PYP5"/>
<organism evidence="3">
    <name type="scientific">Setaria italica</name>
    <name type="common">Foxtail millet</name>
    <name type="synonym">Panicum italicum</name>
    <dbReference type="NCBI Taxonomy" id="4555"/>
    <lineage>
        <taxon>Eukaryota</taxon>
        <taxon>Viridiplantae</taxon>
        <taxon>Streptophyta</taxon>
        <taxon>Embryophyta</taxon>
        <taxon>Tracheophyta</taxon>
        <taxon>Spermatophyta</taxon>
        <taxon>Magnoliopsida</taxon>
        <taxon>Liliopsida</taxon>
        <taxon>Poales</taxon>
        <taxon>Poaceae</taxon>
        <taxon>PACMAD clade</taxon>
        <taxon>Panicoideae</taxon>
        <taxon>Panicodae</taxon>
        <taxon>Paniceae</taxon>
        <taxon>Cenchrinae</taxon>
        <taxon>Setaria</taxon>
    </lineage>
</organism>
<feature type="chain" id="PRO_5016704233" evidence="2">
    <location>
        <begin position="24"/>
        <end position="104"/>
    </location>
</feature>
<protein>
    <submittedName>
        <fullName evidence="3">Uncharacterized protein</fullName>
    </submittedName>
</protein>
<feature type="region of interest" description="Disordered" evidence="1">
    <location>
        <begin position="84"/>
        <end position="104"/>
    </location>
</feature>
<reference evidence="3" key="2">
    <citation type="submission" date="2015-07" db="EMBL/GenBank/DDBJ databases">
        <authorList>
            <person name="Noorani M."/>
        </authorList>
    </citation>
    <scope>NUCLEOTIDE SEQUENCE</scope>
    <source>
        <strain evidence="3">Yugu1</strain>
    </source>
</reference>
<dbReference type="AlphaFoldDB" id="A0A368PYP5"/>
<keyword evidence="2" id="KW-0732">Signal</keyword>
<evidence type="ECO:0000256" key="2">
    <source>
        <dbReference type="SAM" id="SignalP"/>
    </source>
</evidence>
<sequence>MSNPLLRLLLPLLLLLLPPPLREYFSASHRPKDAGFSGELHPVVLVPGQSCSDLEARLTEAYKPSAPRCGAMKGNGWFGLVSRRASPTSAPREGSTVKTLFART</sequence>
<evidence type="ECO:0000256" key="1">
    <source>
        <dbReference type="SAM" id="MobiDB-lite"/>
    </source>
</evidence>
<accession>A0A368PYP5</accession>
<evidence type="ECO:0000313" key="3">
    <source>
        <dbReference type="EMBL" id="RCV10654.1"/>
    </source>
</evidence>
<gene>
    <name evidence="3" type="ORF">SETIT_2G126400v2</name>
</gene>
<proteinExistence type="predicted"/>
<feature type="signal peptide" evidence="2">
    <location>
        <begin position="1"/>
        <end position="23"/>
    </location>
</feature>